<keyword evidence="4 8" id="KW-0812">Transmembrane</keyword>
<feature type="transmembrane region" description="Helical" evidence="8">
    <location>
        <begin position="436"/>
        <end position="461"/>
    </location>
</feature>
<dbReference type="PROSITE" id="PS00973">
    <property type="entry name" value="USP_2"/>
    <property type="match status" value="1"/>
</dbReference>
<dbReference type="Gene3D" id="3.90.70.10">
    <property type="entry name" value="Cysteine proteinases"/>
    <property type="match status" value="2"/>
</dbReference>
<dbReference type="Gramene" id="OGLUM08G22520.2">
    <property type="protein sequence ID" value="OGLUM08G22520.2"/>
    <property type="gene ID" value="OGLUM08G22520"/>
</dbReference>
<feature type="transmembrane region" description="Helical" evidence="8">
    <location>
        <begin position="198"/>
        <end position="220"/>
    </location>
</feature>
<dbReference type="InterPro" id="IPR018200">
    <property type="entry name" value="USP_CS"/>
</dbReference>
<dbReference type="InterPro" id="IPR013083">
    <property type="entry name" value="Znf_RING/FYVE/PHD"/>
</dbReference>
<dbReference type="Pfam" id="PF00443">
    <property type="entry name" value="UCH"/>
    <property type="match status" value="1"/>
</dbReference>
<feature type="domain" description="USP" evidence="9">
    <location>
        <begin position="736"/>
        <end position="1258"/>
    </location>
</feature>
<feature type="region of interest" description="Disordered" evidence="7">
    <location>
        <begin position="1"/>
        <end position="27"/>
    </location>
</feature>
<evidence type="ECO:0000313" key="11">
    <source>
        <dbReference type="Proteomes" id="UP000026961"/>
    </source>
</evidence>
<dbReference type="Pfam" id="PF00854">
    <property type="entry name" value="PTR2"/>
    <property type="match status" value="2"/>
</dbReference>
<dbReference type="PROSITE" id="PS00972">
    <property type="entry name" value="USP_1"/>
    <property type="match status" value="1"/>
</dbReference>
<dbReference type="SUPFAM" id="SSF103473">
    <property type="entry name" value="MFS general substrate transporter"/>
    <property type="match status" value="1"/>
</dbReference>
<dbReference type="Gene3D" id="3.30.40.10">
    <property type="entry name" value="Zinc/RING finger domain, C3HC4 (zinc finger)"/>
    <property type="match status" value="1"/>
</dbReference>
<evidence type="ECO:0000259" key="9">
    <source>
        <dbReference type="PROSITE" id="PS50235"/>
    </source>
</evidence>
<keyword evidence="6 8" id="KW-0472">Membrane</keyword>
<comment type="subcellular location">
    <subcellularLocation>
        <location evidence="1">Membrane</location>
        <topology evidence="1">Multi-pass membrane protein</topology>
    </subcellularLocation>
</comment>
<feature type="transmembrane region" description="Helical" evidence="8">
    <location>
        <begin position="226"/>
        <end position="248"/>
    </location>
</feature>
<dbReference type="InterPro" id="IPR001394">
    <property type="entry name" value="Peptidase_C19_UCH"/>
</dbReference>
<dbReference type="CDD" id="cd02667">
    <property type="entry name" value="Peptidase_C19K"/>
    <property type="match status" value="1"/>
</dbReference>
<dbReference type="InterPro" id="IPR038765">
    <property type="entry name" value="Papain-like_cys_pep_sf"/>
</dbReference>
<evidence type="ECO:0000256" key="7">
    <source>
        <dbReference type="SAM" id="MobiDB-lite"/>
    </source>
</evidence>
<feature type="region of interest" description="Disordered" evidence="7">
    <location>
        <begin position="887"/>
        <end position="906"/>
    </location>
</feature>
<feature type="transmembrane region" description="Helical" evidence="8">
    <location>
        <begin position="115"/>
        <end position="135"/>
    </location>
</feature>
<dbReference type="PANTHER" id="PTHR11654">
    <property type="entry name" value="OLIGOPEPTIDE TRANSPORTER-RELATED"/>
    <property type="match status" value="1"/>
</dbReference>
<feature type="region of interest" description="Disordered" evidence="7">
    <location>
        <begin position="1096"/>
        <end position="1132"/>
    </location>
</feature>
<dbReference type="FunFam" id="1.20.1250.20:FF:001042">
    <property type="entry name" value="Oligopeptide transporter-like protein"/>
    <property type="match status" value="1"/>
</dbReference>
<dbReference type="AlphaFoldDB" id="A0A0E0AXY4"/>
<reference evidence="10" key="2">
    <citation type="submission" date="2018-05" db="EMBL/GenBank/DDBJ databases">
        <title>OgluRS3 (Oryza glumaepatula Reference Sequence Version 3).</title>
        <authorList>
            <person name="Zhang J."/>
            <person name="Kudrna D."/>
            <person name="Lee S."/>
            <person name="Talag J."/>
            <person name="Welchert J."/>
            <person name="Wing R.A."/>
        </authorList>
    </citation>
    <scope>NUCLEOTIDE SEQUENCE [LARGE SCALE GENOMIC DNA]</scope>
</reference>
<evidence type="ECO:0000256" key="8">
    <source>
        <dbReference type="SAM" id="Phobius"/>
    </source>
</evidence>
<protein>
    <submittedName>
        <fullName evidence="10">Ubiquitinyl hydrolase 1</fullName>
    </submittedName>
</protein>
<evidence type="ECO:0000256" key="4">
    <source>
        <dbReference type="ARBA" id="ARBA00022692"/>
    </source>
</evidence>
<dbReference type="InterPro" id="IPR036259">
    <property type="entry name" value="MFS_trans_sf"/>
</dbReference>
<feature type="compositionally biased region" description="Basic and acidic residues" evidence="7">
    <location>
        <begin position="545"/>
        <end position="556"/>
    </location>
</feature>
<feature type="transmembrane region" description="Helical" evidence="8">
    <location>
        <begin position="141"/>
        <end position="165"/>
    </location>
</feature>
<sequence length="1260" mass="135531">MDSRRPLLIPNEGDEPPPQPPEPPLAGVSDFRGRPVYRATSGGWRSALFVAVLEMGCSFSYYGVSANLISYLTGPMGQSNASAAAAANAWSGTARMLPLLGAVLADSFLGRYPSILLACTLYVMGLGMLTVASSLPACAATAAAAAACCPSMAQVIFVYVSLYLVAFAQGFDKPCGLALGAEQFDPGHPRESAARSSLFNWWFFSMAVAVAVAIAAVSYVQENVGWGVGFGVPFAVVSCASAVFLLGTPTYRLYAPPRPDTAMDGKRSSSEEEDARGALRRLLPIWAACVAYGVADAQIMTLFNKQGRMLDRRIGGVELPPAALQTIGPATIVLFVPIYDRAVVPALRRATGNPSGLTTLQRTGAGLATSLAAVATAAAVEGRRLGAARAGRRPAMSWAWLVPQYASMGVADVLAAVGMQEFFHGEMPEGRRSVGLALYCGAVGIGGFVSAALIAALDGVTRRDGGEGWFADDLDRGHLDYFYWLLAGVSAVALAMFLCFARSYAYRNKTLLVPSNTSNATQDDRPDQCTTVQTAMYSEKKKARARDGDGDRDAAERRRKGKAPCLEPPPTPPRAMAAAAAAAAEAGPSRGGCVPSRNPLKDPGDCEAVAIRDTDGEDCGHFSCDMDEIADIEMGMAARGDPMCEHETCLATGSNLMMVCPECGWCFCVGGLAHRAKPLGHIREHAYRRAHWVALRCEDPYEGYCFECEDSLAIESQMVADDGAGGGEEGYGCVVTGMPNLGNTCYLNALLQCLLVLGKLRARILGLGAPSGVLGDLLHDLFVDTNGPSYAQRLLDPAMLLRCVRFHYPQFRGIAMQDCHELLCCLRDGLDEDERKWRAGKMQQGAPSAVAPTVIDSIFAGQLSVTLSCKCCSFKSDSEEVFHDLSMPLPPKGTPARSVASPPRNGRCISQQKTRMELFPAINKTNTEKIHAISEGGDAQVPASESEHMVMVKTSEPLEVDSNHLEQISQSKGDVHGPLQAPTREENTLIASGHGVERTVSAVLDSIKPEDSIEAKMDTLSAEVATEDKGKDRNRDAVYDKADDINSLASIEEILELHLKAEMIEKRCENCSNADQKASPISGKHGEQPVACTNVNGTVDGDQDEQDQGRGKQVNMGHSAHQVEENQYDRPDRNKGAIKTCLFSKLPPVLALHLKRNLWPLKLKVSGHVSFKETLDVKLFMHPSSEDKDNSSYRLVGVVEHLGPSMYSGHYVAYVRPSPPQQTNGSSSWFWASDTDIREVSLEEVLKCEAYILFYERMEG</sequence>
<dbReference type="GO" id="GO:0004843">
    <property type="term" value="F:cysteine-type deubiquitinase activity"/>
    <property type="evidence" value="ECO:0007669"/>
    <property type="project" value="InterPro"/>
</dbReference>
<feature type="transmembrane region" description="Helical" evidence="8">
    <location>
        <begin position="282"/>
        <end position="302"/>
    </location>
</feature>
<proteinExistence type="inferred from homology"/>
<evidence type="ECO:0000256" key="6">
    <source>
        <dbReference type="ARBA" id="ARBA00023136"/>
    </source>
</evidence>
<evidence type="ECO:0000313" key="10">
    <source>
        <dbReference type="EnsemblPlants" id="OGLUM08G22520.2"/>
    </source>
</evidence>
<dbReference type="Proteomes" id="UP000026961">
    <property type="component" value="Chromosome 8"/>
</dbReference>
<dbReference type="SUPFAM" id="SSF57850">
    <property type="entry name" value="RING/U-box"/>
    <property type="match status" value="1"/>
</dbReference>
<organism evidence="10">
    <name type="scientific">Oryza glumipatula</name>
    <dbReference type="NCBI Taxonomy" id="40148"/>
    <lineage>
        <taxon>Eukaryota</taxon>
        <taxon>Viridiplantae</taxon>
        <taxon>Streptophyta</taxon>
        <taxon>Embryophyta</taxon>
        <taxon>Tracheophyta</taxon>
        <taxon>Spermatophyta</taxon>
        <taxon>Magnoliopsida</taxon>
        <taxon>Liliopsida</taxon>
        <taxon>Poales</taxon>
        <taxon>Poaceae</taxon>
        <taxon>BOP clade</taxon>
        <taxon>Oryzoideae</taxon>
        <taxon>Oryzeae</taxon>
        <taxon>Oryzinae</taxon>
        <taxon>Oryza</taxon>
    </lineage>
</organism>
<evidence type="ECO:0000256" key="3">
    <source>
        <dbReference type="ARBA" id="ARBA00009085"/>
    </source>
</evidence>
<evidence type="ECO:0000256" key="2">
    <source>
        <dbReference type="ARBA" id="ARBA00005982"/>
    </source>
</evidence>
<feature type="compositionally biased region" description="Basic and acidic residues" evidence="7">
    <location>
        <begin position="1121"/>
        <end position="1132"/>
    </location>
</feature>
<feature type="transmembrane region" description="Helical" evidence="8">
    <location>
        <begin position="42"/>
        <end position="63"/>
    </location>
</feature>
<dbReference type="GO" id="GO:0016579">
    <property type="term" value="P:protein deubiquitination"/>
    <property type="evidence" value="ECO:0007669"/>
    <property type="project" value="InterPro"/>
</dbReference>
<dbReference type="GO" id="GO:0022857">
    <property type="term" value="F:transmembrane transporter activity"/>
    <property type="evidence" value="ECO:0007669"/>
    <property type="project" value="InterPro"/>
</dbReference>
<comment type="similarity">
    <text evidence="3">Belongs to the peptidase C19 family.</text>
</comment>
<comment type="similarity">
    <text evidence="2">Belongs to the major facilitator superfamily. Proton-dependent oligopeptide transporter (POT/PTR) (TC 2.A.17) family.</text>
</comment>
<evidence type="ECO:0000256" key="1">
    <source>
        <dbReference type="ARBA" id="ARBA00004141"/>
    </source>
</evidence>
<dbReference type="FunFam" id="3.90.70.10:FF:000155">
    <property type="entry name" value="Ubiquitinyl hydrolase 1"/>
    <property type="match status" value="1"/>
</dbReference>
<feature type="transmembrane region" description="Helical" evidence="8">
    <location>
        <begin position="481"/>
        <end position="501"/>
    </location>
</feature>
<dbReference type="GO" id="GO:0016020">
    <property type="term" value="C:membrane"/>
    <property type="evidence" value="ECO:0007669"/>
    <property type="project" value="UniProtKB-SubCell"/>
</dbReference>
<dbReference type="EnsemblPlants" id="OGLUM08G22520.2">
    <property type="protein sequence ID" value="OGLUM08G22520.2"/>
    <property type="gene ID" value="OGLUM08G22520"/>
</dbReference>
<reference evidence="10" key="1">
    <citation type="submission" date="2015-04" db="UniProtKB">
        <authorList>
            <consortium name="EnsemblPlants"/>
        </authorList>
    </citation>
    <scope>IDENTIFICATION</scope>
</reference>
<dbReference type="InterPro" id="IPR000109">
    <property type="entry name" value="POT_fam"/>
</dbReference>
<name>A0A0E0AXY4_9ORYZ</name>
<dbReference type="InterPro" id="IPR028889">
    <property type="entry name" value="USP"/>
</dbReference>
<dbReference type="Gene3D" id="1.20.1250.20">
    <property type="entry name" value="MFS general substrate transporter like domains"/>
    <property type="match status" value="2"/>
</dbReference>
<accession>A0A0E0AXY4</accession>
<dbReference type="SUPFAM" id="SSF54001">
    <property type="entry name" value="Cysteine proteinases"/>
    <property type="match status" value="1"/>
</dbReference>
<evidence type="ECO:0000256" key="5">
    <source>
        <dbReference type="ARBA" id="ARBA00022989"/>
    </source>
</evidence>
<dbReference type="FunFam" id="1.20.1250.20:FF:001017">
    <property type="entry name" value="Os08g0527700 protein"/>
    <property type="match status" value="1"/>
</dbReference>
<keyword evidence="5 8" id="KW-1133">Transmembrane helix</keyword>
<feature type="region of interest" description="Disordered" evidence="7">
    <location>
        <begin position="536"/>
        <end position="574"/>
    </location>
</feature>
<dbReference type="PROSITE" id="PS50235">
    <property type="entry name" value="USP_3"/>
    <property type="match status" value="1"/>
</dbReference>
<keyword evidence="11" id="KW-1185">Reference proteome</keyword>